<evidence type="ECO:0000256" key="4">
    <source>
        <dbReference type="ARBA" id="ARBA00022679"/>
    </source>
</evidence>
<organism evidence="9 10">
    <name type="scientific">Linum trigynum</name>
    <dbReference type="NCBI Taxonomy" id="586398"/>
    <lineage>
        <taxon>Eukaryota</taxon>
        <taxon>Viridiplantae</taxon>
        <taxon>Streptophyta</taxon>
        <taxon>Embryophyta</taxon>
        <taxon>Tracheophyta</taxon>
        <taxon>Spermatophyta</taxon>
        <taxon>Magnoliopsida</taxon>
        <taxon>eudicotyledons</taxon>
        <taxon>Gunneridae</taxon>
        <taxon>Pentapetalae</taxon>
        <taxon>rosids</taxon>
        <taxon>fabids</taxon>
        <taxon>Malpighiales</taxon>
        <taxon>Linaceae</taxon>
        <taxon>Linum</taxon>
    </lineage>
</organism>
<reference evidence="9 10" key="1">
    <citation type="submission" date="2024-04" db="EMBL/GenBank/DDBJ databases">
        <authorList>
            <person name="Fracassetti M."/>
        </authorList>
    </citation>
    <scope>NUCLEOTIDE SEQUENCE [LARGE SCALE GENOMIC DNA]</scope>
</reference>
<evidence type="ECO:0000313" key="9">
    <source>
        <dbReference type="EMBL" id="CAL1409373.1"/>
    </source>
</evidence>
<evidence type="ECO:0000313" key="10">
    <source>
        <dbReference type="Proteomes" id="UP001497516"/>
    </source>
</evidence>
<comment type="cofactor">
    <cofactor evidence="1">
        <name>Mg(2+)</name>
        <dbReference type="ChEBI" id="CHEBI:18420"/>
    </cofactor>
</comment>
<keyword evidence="5" id="KW-0547">Nucleotide-binding</keyword>
<protein>
    <recommendedName>
        <fullName evidence="3">phosphoglycerate kinase</fullName>
        <ecNumber evidence="3">2.7.2.3</ecNumber>
    </recommendedName>
</protein>
<keyword evidence="7" id="KW-0067">ATP-binding</keyword>
<proteinExistence type="inferred from homology"/>
<evidence type="ECO:0000256" key="6">
    <source>
        <dbReference type="ARBA" id="ARBA00022777"/>
    </source>
</evidence>
<keyword evidence="8" id="KW-0472">Membrane</keyword>
<dbReference type="EMBL" id="OZ034821">
    <property type="protein sequence ID" value="CAL1409373.1"/>
    <property type="molecule type" value="Genomic_DNA"/>
</dbReference>
<gene>
    <name evidence="9" type="ORF">LTRI10_LOCUS48877</name>
</gene>
<name>A0AAV2GI28_9ROSI</name>
<evidence type="ECO:0000256" key="1">
    <source>
        <dbReference type="ARBA" id="ARBA00001946"/>
    </source>
</evidence>
<sequence>MVVKEGVISLEYADLKGKRVFVRLDLNVHLDKNQDLGRYQGARRSSLHQVLDVHAARVILSFLLVFDLFPSQLQINLFLLVDLGICFCIPFVSFHSQ</sequence>
<keyword evidence="6" id="KW-0418">Kinase</keyword>
<evidence type="ECO:0000256" key="7">
    <source>
        <dbReference type="ARBA" id="ARBA00022840"/>
    </source>
</evidence>
<accession>A0AAV2GI28</accession>
<dbReference type="InterPro" id="IPR036043">
    <property type="entry name" value="Phosphoglycerate_kinase_sf"/>
</dbReference>
<evidence type="ECO:0000256" key="8">
    <source>
        <dbReference type="SAM" id="Phobius"/>
    </source>
</evidence>
<keyword evidence="8" id="KW-1133">Transmembrane helix</keyword>
<evidence type="ECO:0000256" key="3">
    <source>
        <dbReference type="ARBA" id="ARBA00013061"/>
    </source>
</evidence>
<dbReference type="GO" id="GO:0005524">
    <property type="term" value="F:ATP binding"/>
    <property type="evidence" value="ECO:0007669"/>
    <property type="project" value="UniProtKB-KW"/>
</dbReference>
<dbReference type="GO" id="GO:0006096">
    <property type="term" value="P:glycolytic process"/>
    <property type="evidence" value="ECO:0007669"/>
    <property type="project" value="InterPro"/>
</dbReference>
<comment type="similarity">
    <text evidence="2">Belongs to the phosphoglycerate kinase family.</text>
</comment>
<keyword evidence="4" id="KW-0808">Transferase</keyword>
<dbReference type="EC" id="2.7.2.3" evidence="3"/>
<evidence type="ECO:0000256" key="2">
    <source>
        <dbReference type="ARBA" id="ARBA00008982"/>
    </source>
</evidence>
<keyword evidence="8" id="KW-0812">Transmembrane</keyword>
<dbReference type="GO" id="GO:0004618">
    <property type="term" value="F:phosphoglycerate kinase activity"/>
    <property type="evidence" value="ECO:0007669"/>
    <property type="project" value="UniProtKB-EC"/>
</dbReference>
<dbReference type="Gene3D" id="3.40.50.1260">
    <property type="entry name" value="Phosphoglycerate kinase, N-terminal domain"/>
    <property type="match status" value="1"/>
</dbReference>
<dbReference type="InterPro" id="IPR015824">
    <property type="entry name" value="Phosphoglycerate_kinase_N"/>
</dbReference>
<dbReference type="Proteomes" id="UP001497516">
    <property type="component" value="Chromosome 8"/>
</dbReference>
<keyword evidence="10" id="KW-1185">Reference proteome</keyword>
<evidence type="ECO:0000256" key="5">
    <source>
        <dbReference type="ARBA" id="ARBA00022741"/>
    </source>
</evidence>
<dbReference type="SUPFAM" id="SSF53748">
    <property type="entry name" value="Phosphoglycerate kinase"/>
    <property type="match status" value="1"/>
</dbReference>
<feature type="transmembrane region" description="Helical" evidence="8">
    <location>
        <begin position="75"/>
        <end position="94"/>
    </location>
</feature>
<dbReference type="AlphaFoldDB" id="A0AAV2GI28"/>